<keyword evidence="2" id="KW-0732">Signal</keyword>
<feature type="signal peptide" evidence="2">
    <location>
        <begin position="1"/>
        <end position="26"/>
    </location>
</feature>
<feature type="chain" id="PRO_5029707256" evidence="2">
    <location>
        <begin position="27"/>
        <end position="76"/>
    </location>
</feature>
<evidence type="ECO:0000313" key="4">
    <source>
        <dbReference type="Proteomes" id="UP000663760"/>
    </source>
</evidence>
<evidence type="ECO:0000313" key="3">
    <source>
        <dbReference type="EMBL" id="CAA7388989.1"/>
    </source>
</evidence>
<organism evidence="3 4">
    <name type="scientific">Spirodela intermedia</name>
    <name type="common">Intermediate duckweed</name>
    <dbReference type="NCBI Taxonomy" id="51605"/>
    <lineage>
        <taxon>Eukaryota</taxon>
        <taxon>Viridiplantae</taxon>
        <taxon>Streptophyta</taxon>
        <taxon>Embryophyta</taxon>
        <taxon>Tracheophyta</taxon>
        <taxon>Spermatophyta</taxon>
        <taxon>Magnoliopsida</taxon>
        <taxon>Liliopsida</taxon>
        <taxon>Araceae</taxon>
        <taxon>Lemnoideae</taxon>
        <taxon>Spirodela</taxon>
    </lineage>
</organism>
<feature type="compositionally biased region" description="Low complexity" evidence="1">
    <location>
        <begin position="32"/>
        <end position="42"/>
    </location>
</feature>
<keyword evidence="4" id="KW-1185">Reference proteome</keyword>
<feature type="region of interest" description="Disordered" evidence="1">
    <location>
        <begin position="30"/>
        <end position="76"/>
    </location>
</feature>
<reference evidence="3" key="1">
    <citation type="submission" date="2020-02" db="EMBL/GenBank/DDBJ databases">
        <authorList>
            <person name="Scholz U."/>
            <person name="Mascher M."/>
            <person name="Fiebig A."/>
        </authorList>
    </citation>
    <scope>NUCLEOTIDE SEQUENCE</scope>
</reference>
<proteinExistence type="predicted"/>
<gene>
    <name evidence="3" type="ORF">SI8410_01001118</name>
</gene>
<feature type="compositionally biased region" description="Basic and acidic residues" evidence="1">
    <location>
        <begin position="52"/>
        <end position="66"/>
    </location>
</feature>
<name>A0A7I8JYC4_SPIIN</name>
<dbReference type="Proteomes" id="UP000663760">
    <property type="component" value="Chromosome 1"/>
</dbReference>
<evidence type="ECO:0000256" key="2">
    <source>
        <dbReference type="SAM" id="SignalP"/>
    </source>
</evidence>
<evidence type="ECO:0000256" key="1">
    <source>
        <dbReference type="SAM" id="MobiDB-lite"/>
    </source>
</evidence>
<accession>A0A7I8JYC4</accession>
<sequence length="76" mass="7929">MMAAGRGVAWCVILLALLGSVDEVRGRRARPYARPATLPARPGGAGGLGSAAKDDGRAVVDEKREVCTGPNPLHHR</sequence>
<protein>
    <submittedName>
        <fullName evidence="3">Uncharacterized protein</fullName>
    </submittedName>
</protein>
<dbReference type="AlphaFoldDB" id="A0A7I8JYC4"/>
<dbReference type="EMBL" id="LR746264">
    <property type="protein sequence ID" value="CAA7388989.1"/>
    <property type="molecule type" value="Genomic_DNA"/>
</dbReference>